<dbReference type="AlphaFoldDB" id="A0A2N5PA60"/>
<gene>
    <name evidence="1" type="ORF">CDL23_15140</name>
    <name evidence="2" type="ORF">CDL26_10020</name>
</gene>
<evidence type="ECO:0000313" key="4">
    <source>
        <dbReference type="Proteomes" id="UP000235093"/>
    </source>
</evidence>
<evidence type="ECO:0000313" key="3">
    <source>
        <dbReference type="Proteomes" id="UP000234891"/>
    </source>
</evidence>
<dbReference type="Proteomes" id="UP000234891">
    <property type="component" value="Unassembled WGS sequence"/>
</dbReference>
<evidence type="ECO:0000313" key="2">
    <source>
        <dbReference type="EMBL" id="PLT72017.1"/>
    </source>
</evidence>
<evidence type="ECO:0008006" key="5">
    <source>
        <dbReference type="Google" id="ProtNLM"/>
    </source>
</evidence>
<reference evidence="3 4" key="1">
    <citation type="journal article" date="2017" name="Genome Med.">
        <title>A novel Ruminococcus gnavus clade enriched in inflammatory bowel disease patients.</title>
        <authorList>
            <person name="Hall A.B."/>
            <person name="Yassour M."/>
            <person name="Sauk J."/>
            <person name="Garner A."/>
            <person name="Jiang X."/>
            <person name="Arthur T."/>
            <person name="Lagoudas G.K."/>
            <person name="Vatanen T."/>
            <person name="Fornelos N."/>
            <person name="Wilson R."/>
            <person name="Bertha M."/>
            <person name="Cohen M."/>
            <person name="Garber J."/>
            <person name="Khalili H."/>
            <person name="Gevers D."/>
            <person name="Ananthakrishnan A.N."/>
            <person name="Kugathasan S."/>
            <person name="Lander E.S."/>
            <person name="Blainey P."/>
            <person name="Vlamakis H."/>
            <person name="Xavier R.J."/>
            <person name="Huttenhower C."/>
        </authorList>
    </citation>
    <scope>NUCLEOTIDE SEQUENCE [LARGE SCALE GENOMIC DNA]</scope>
    <source>
        <strain evidence="2 3">RJX1124</strain>
        <strain evidence="1 4">RJX1125</strain>
    </source>
</reference>
<evidence type="ECO:0000313" key="1">
    <source>
        <dbReference type="EMBL" id="PLT71292.1"/>
    </source>
</evidence>
<proteinExistence type="predicted"/>
<dbReference type="Proteomes" id="UP000235093">
    <property type="component" value="Unassembled WGS sequence"/>
</dbReference>
<accession>A0A2N5PA60</accession>
<protein>
    <recommendedName>
        <fullName evidence="5">Toxin-antitoxin system protein</fullName>
    </recommendedName>
</protein>
<dbReference type="RefSeq" id="WP_101870845.1">
    <property type="nucleotide sequence ID" value="NZ_NIHS01000016.1"/>
</dbReference>
<comment type="caution">
    <text evidence="2">The sequence shown here is derived from an EMBL/GenBank/DDBJ whole genome shotgun (WGS) entry which is preliminary data.</text>
</comment>
<sequence length="61" mass="7164">MFSVDKKLSKSNIARTIRFTEDIFNDLLRISTSEDVSFNQLVLQCCRYALDNYEGNKNNKR</sequence>
<name>A0A2N5PA60_MEDGN</name>
<dbReference type="EMBL" id="NIHS01000016">
    <property type="protein sequence ID" value="PLT72017.1"/>
    <property type="molecule type" value="Genomic_DNA"/>
</dbReference>
<organism evidence="2 3">
    <name type="scientific">Mediterraneibacter gnavus</name>
    <name type="common">Ruminococcus gnavus</name>
    <dbReference type="NCBI Taxonomy" id="33038"/>
    <lineage>
        <taxon>Bacteria</taxon>
        <taxon>Bacillati</taxon>
        <taxon>Bacillota</taxon>
        <taxon>Clostridia</taxon>
        <taxon>Lachnospirales</taxon>
        <taxon>Lachnospiraceae</taxon>
        <taxon>Mediterraneibacter</taxon>
    </lineage>
</organism>
<dbReference type="EMBL" id="NIHT01000037">
    <property type="protein sequence ID" value="PLT71292.1"/>
    <property type="molecule type" value="Genomic_DNA"/>
</dbReference>